<evidence type="ECO:0000256" key="6">
    <source>
        <dbReference type="ARBA" id="ARBA00022962"/>
    </source>
</evidence>
<name>A0A1F7UPP8_9BACT</name>
<comment type="caution">
    <text evidence="12">The sequence shown here is derived from an EMBL/GenBank/DDBJ whole genome shotgun (WGS) entry which is preliminary data.</text>
</comment>
<dbReference type="GO" id="GO:0005524">
    <property type="term" value="F:ATP binding"/>
    <property type="evidence" value="ECO:0007669"/>
    <property type="project" value="UniProtKB-KW"/>
</dbReference>
<evidence type="ECO:0000313" key="13">
    <source>
        <dbReference type="Proteomes" id="UP000176846"/>
    </source>
</evidence>
<dbReference type="InterPro" id="IPR017932">
    <property type="entry name" value="GATase_2_dom"/>
</dbReference>
<dbReference type="CDD" id="cd00712">
    <property type="entry name" value="AsnB"/>
    <property type="match status" value="1"/>
</dbReference>
<dbReference type="PROSITE" id="PS51278">
    <property type="entry name" value="GATASE_TYPE_2"/>
    <property type="match status" value="1"/>
</dbReference>
<dbReference type="InterPro" id="IPR051786">
    <property type="entry name" value="ASN_synthetase/amidase"/>
</dbReference>
<dbReference type="EMBL" id="MGEK01000039">
    <property type="protein sequence ID" value="OGL80283.1"/>
    <property type="molecule type" value="Genomic_DNA"/>
</dbReference>
<evidence type="ECO:0000256" key="1">
    <source>
        <dbReference type="ARBA" id="ARBA00005187"/>
    </source>
</evidence>
<dbReference type="Gene3D" id="3.40.50.620">
    <property type="entry name" value="HUPs"/>
    <property type="match status" value="2"/>
</dbReference>
<comment type="similarity">
    <text evidence="2">Belongs to the asparagine synthetase family.</text>
</comment>
<dbReference type="InterPro" id="IPR006426">
    <property type="entry name" value="Asn_synth_AEB"/>
</dbReference>
<dbReference type="GO" id="GO:0006529">
    <property type="term" value="P:asparagine biosynthetic process"/>
    <property type="evidence" value="ECO:0007669"/>
    <property type="project" value="UniProtKB-KW"/>
</dbReference>
<dbReference type="GO" id="GO:0005829">
    <property type="term" value="C:cytosol"/>
    <property type="evidence" value="ECO:0007669"/>
    <property type="project" value="TreeGrafter"/>
</dbReference>
<dbReference type="EC" id="6.3.5.4" evidence="3"/>
<accession>A0A1F7UPP8</accession>
<evidence type="ECO:0000256" key="8">
    <source>
        <dbReference type="PIRSR" id="PIRSR001589-1"/>
    </source>
</evidence>
<dbReference type="Gene3D" id="3.60.20.10">
    <property type="entry name" value="Glutamine Phosphoribosylpyrophosphate, subunit 1, domain 1"/>
    <property type="match status" value="1"/>
</dbReference>
<feature type="binding site" evidence="9">
    <location>
        <position position="296"/>
    </location>
    <ligand>
        <name>ATP</name>
        <dbReference type="ChEBI" id="CHEBI:30616"/>
    </ligand>
</feature>
<evidence type="ECO:0000259" key="11">
    <source>
        <dbReference type="PROSITE" id="PS51278"/>
    </source>
</evidence>
<feature type="active site" description="For GATase activity" evidence="8">
    <location>
        <position position="2"/>
    </location>
</feature>
<keyword evidence="4 9" id="KW-0547">Nucleotide-binding</keyword>
<organism evidence="12 13">
    <name type="scientific">Candidatus Uhrbacteria bacterium RIFCSPLOWO2_01_FULL_47_25</name>
    <dbReference type="NCBI Taxonomy" id="1802402"/>
    <lineage>
        <taxon>Bacteria</taxon>
        <taxon>Candidatus Uhriibacteriota</taxon>
    </lineage>
</organism>
<dbReference type="GO" id="GO:0004066">
    <property type="term" value="F:asparagine synthase (glutamine-hydrolyzing) activity"/>
    <property type="evidence" value="ECO:0007669"/>
    <property type="project" value="UniProtKB-EC"/>
</dbReference>
<evidence type="ECO:0000256" key="7">
    <source>
        <dbReference type="ARBA" id="ARBA00048741"/>
    </source>
</evidence>
<feature type="site" description="Important for beta-aspartyl-AMP intermediate formation" evidence="10">
    <location>
        <position position="370"/>
    </location>
</feature>
<dbReference type="InterPro" id="IPR029055">
    <property type="entry name" value="Ntn_hydrolases_N"/>
</dbReference>
<evidence type="ECO:0000256" key="4">
    <source>
        <dbReference type="ARBA" id="ARBA00022741"/>
    </source>
</evidence>
<dbReference type="AlphaFoldDB" id="A0A1F7UPP8"/>
<dbReference type="PIRSF" id="PIRSF001589">
    <property type="entry name" value="Asn_synthetase_glu-h"/>
    <property type="match status" value="1"/>
</dbReference>
<evidence type="ECO:0000256" key="3">
    <source>
        <dbReference type="ARBA" id="ARBA00012737"/>
    </source>
</evidence>
<evidence type="ECO:0000256" key="10">
    <source>
        <dbReference type="PIRSR" id="PIRSR001589-3"/>
    </source>
</evidence>
<evidence type="ECO:0000313" key="12">
    <source>
        <dbReference type="EMBL" id="OGL80283.1"/>
    </source>
</evidence>
<comment type="catalytic activity">
    <reaction evidence="7">
        <text>L-aspartate + L-glutamine + ATP + H2O = L-asparagine + L-glutamate + AMP + diphosphate + H(+)</text>
        <dbReference type="Rhea" id="RHEA:12228"/>
        <dbReference type="ChEBI" id="CHEBI:15377"/>
        <dbReference type="ChEBI" id="CHEBI:15378"/>
        <dbReference type="ChEBI" id="CHEBI:29985"/>
        <dbReference type="ChEBI" id="CHEBI:29991"/>
        <dbReference type="ChEBI" id="CHEBI:30616"/>
        <dbReference type="ChEBI" id="CHEBI:33019"/>
        <dbReference type="ChEBI" id="CHEBI:58048"/>
        <dbReference type="ChEBI" id="CHEBI:58359"/>
        <dbReference type="ChEBI" id="CHEBI:456215"/>
        <dbReference type="EC" id="6.3.5.4"/>
    </reaction>
</comment>
<gene>
    <name evidence="12" type="ORF">A2936_02860</name>
</gene>
<dbReference type="PANTHER" id="PTHR43284:SF1">
    <property type="entry name" value="ASPARAGINE SYNTHETASE"/>
    <property type="match status" value="1"/>
</dbReference>
<evidence type="ECO:0000256" key="9">
    <source>
        <dbReference type="PIRSR" id="PIRSR001589-2"/>
    </source>
</evidence>
<keyword evidence="6 8" id="KW-0315">Glutamine amidotransferase</keyword>
<keyword evidence="5 9" id="KW-0067">ATP-binding</keyword>
<dbReference type="Pfam" id="PF13537">
    <property type="entry name" value="GATase_7"/>
    <property type="match status" value="1"/>
</dbReference>
<dbReference type="InterPro" id="IPR001962">
    <property type="entry name" value="Asn_synthase"/>
</dbReference>
<dbReference type="SUPFAM" id="SSF56235">
    <property type="entry name" value="N-terminal nucleophile aminohydrolases (Ntn hydrolases)"/>
    <property type="match status" value="1"/>
</dbReference>
<evidence type="ECO:0000256" key="2">
    <source>
        <dbReference type="ARBA" id="ARBA00005752"/>
    </source>
</evidence>
<sequence length="636" mass="73919">MCGITGKIYFHNGGRVSEKEIHRMNEKIKHRGPDGEGIYINQRGNVGLGHRRLAIIDLSPAGHQPMSNEDGTVWIVFNGEIYNFQSLRHDLEKQGHKFKSHTDTEIIIHLWEEHGENCLKYLRGMFAFAIWDERKQKLFLARDRVGKKPLKYYIGKDFIVFASELKAFLGEPDVPREMDFEAIHHYLTFQYVPHPMTGFKNVKKLPAAHYLTINLFGTTPKISEPTRYWNLDYSKKLNLSEEEWCERILAKLNECVKIRMIADVPLGAFLSGGVDSSAIVALMAKNSPQPVKTFSIGFSEKAFSELPYARMVAERYGTNHQEFIVEPNAIEVLPKLVYHYEEPYADSSALPTFYLSQMTRQYVTVALNGDGGDENFAGYPWYHVMHIAARYNKLPYLIKKTNHLIVDTIARFMHQSAFLRYGMIYTKGSLSSPAYMHTELLAYLNEQEKETMYNNEYLSLLESHPTWKFLEQYYMQARRYDPIDAALFTDINTYLANDLLPKVDVASMSVSLEARSPLLDHEFMELVAQIPSSLKIRHGEKKYIFKKLLEPLVPREVMYRKKRGFNIPINLWFHTSLYEYAKEILLNNNALNQLILKENAVESLLSRHHQVAKEGRRIWLLLTLELWFQNFLKYKA</sequence>
<dbReference type="PANTHER" id="PTHR43284">
    <property type="entry name" value="ASPARAGINE SYNTHETASE (GLUTAMINE-HYDROLYZING)"/>
    <property type="match status" value="1"/>
</dbReference>
<dbReference type="Proteomes" id="UP000176846">
    <property type="component" value="Unassembled WGS sequence"/>
</dbReference>
<dbReference type="CDD" id="cd01991">
    <property type="entry name" value="Asn_synthase_B_C"/>
    <property type="match status" value="1"/>
</dbReference>
<dbReference type="NCBIfam" id="TIGR01536">
    <property type="entry name" value="asn_synth_AEB"/>
    <property type="match status" value="1"/>
</dbReference>
<feature type="binding site" evidence="9">
    <location>
        <position position="103"/>
    </location>
    <ligand>
        <name>L-glutamine</name>
        <dbReference type="ChEBI" id="CHEBI:58359"/>
    </ligand>
</feature>
<dbReference type="Pfam" id="PF00733">
    <property type="entry name" value="Asn_synthase"/>
    <property type="match status" value="1"/>
</dbReference>
<proteinExistence type="inferred from homology"/>
<evidence type="ECO:0000256" key="5">
    <source>
        <dbReference type="ARBA" id="ARBA00022840"/>
    </source>
</evidence>
<comment type="pathway">
    <text evidence="1">Amino-acid biosynthesis; L-asparagine biosynthesis; L-asparagine from L-aspartate (L-Gln route): step 1/1.</text>
</comment>
<feature type="domain" description="Glutamine amidotransferase type-2" evidence="11">
    <location>
        <begin position="2"/>
        <end position="216"/>
    </location>
</feature>
<dbReference type="SUPFAM" id="SSF52402">
    <property type="entry name" value="Adenine nucleotide alpha hydrolases-like"/>
    <property type="match status" value="1"/>
</dbReference>
<keyword evidence="8" id="KW-0061">Asparagine biosynthesis</keyword>
<protein>
    <recommendedName>
        <fullName evidence="3">asparagine synthase (glutamine-hydrolyzing)</fullName>
        <ecNumber evidence="3">6.3.5.4</ecNumber>
    </recommendedName>
</protein>
<keyword evidence="8" id="KW-0028">Amino-acid biosynthesis</keyword>
<dbReference type="InterPro" id="IPR033738">
    <property type="entry name" value="AsnB_N"/>
</dbReference>
<dbReference type="InterPro" id="IPR014729">
    <property type="entry name" value="Rossmann-like_a/b/a_fold"/>
</dbReference>
<reference evidence="12 13" key="1">
    <citation type="journal article" date="2016" name="Nat. Commun.">
        <title>Thousands of microbial genomes shed light on interconnected biogeochemical processes in an aquifer system.</title>
        <authorList>
            <person name="Anantharaman K."/>
            <person name="Brown C.T."/>
            <person name="Hug L.A."/>
            <person name="Sharon I."/>
            <person name="Castelle C.J."/>
            <person name="Probst A.J."/>
            <person name="Thomas B.C."/>
            <person name="Singh A."/>
            <person name="Wilkins M.J."/>
            <person name="Karaoz U."/>
            <person name="Brodie E.L."/>
            <person name="Williams K.H."/>
            <person name="Hubbard S.S."/>
            <person name="Banfield J.F."/>
        </authorList>
    </citation>
    <scope>NUCLEOTIDE SEQUENCE [LARGE SCALE GENOMIC DNA]</scope>
</reference>